<gene>
    <name evidence="1" type="ORF">SJ435_09045</name>
</gene>
<dbReference type="EMBL" id="JAXABG010000004">
    <property type="protein sequence ID" value="MDX7082531.1"/>
    <property type="molecule type" value="Genomic_DNA"/>
</dbReference>
<proteinExistence type="predicted"/>
<comment type="caution">
    <text evidence="1">The sequence shown here is derived from an EMBL/GenBank/DDBJ whole genome shotgun (WGS) entry which is preliminary data.</text>
</comment>
<dbReference type="RefSeq" id="WP_319857095.1">
    <property type="nucleotide sequence ID" value="NZ_JAXABG010000004.1"/>
</dbReference>
<name>A0ABD5IFK9_SERMA</name>
<dbReference type="Proteomes" id="UP001275057">
    <property type="component" value="Unassembled WGS sequence"/>
</dbReference>
<accession>A0ABD5IFK9</accession>
<protein>
    <submittedName>
        <fullName evidence="1">Uncharacterized protein</fullName>
    </submittedName>
</protein>
<evidence type="ECO:0000313" key="1">
    <source>
        <dbReference type="EMBL" id="MDX7082531.1"/>
    </source>
</evidence>
<reference evidence="1 2" key="1">
    <citation type="submission" date="2023-11" db="EMBL/GenBank/DDBJ databases">
        <title>Detection of rare carbapenemases in Enterobacterales - comparison of two colorimetric and two CIM-based carbapenemase assays.</title>
        <authorList>
            <person name="Schaffarczyk L."/>
            <person name="Noster J."/>
            <person name="Stelzer Y."/>
            <person name="Sattler J."/>
            <person name="Gatermann S."/>
            <person name="Hamprecht A."/>
        </authorList>
    </citation>
    <scope>NUCLEOTIDE SEQUENCE [LARGE SCALE GENOMIC DNA]</scope>
    <source>
        <strain evidence="1 2">CIM-Carb-136</strain>
    </source>
</reference>
<dbReference type="AlphaFoldDB" id="A0ABD5IFK9"/>
<sequence>MGELKAGGMAMVLPSSDPAAKIDNSWVGCSVRLIRFIPRFTSITDCLDVNDGWPFMHTMDVWLVTDGEISGTTPPQYLMPIDGDDFSCDIQEKKELEAS</sequence>
<organism evidence="1 2">
    <name type="scientific">Serratia marcescens</name>
    <dbReference type="NCBI Taxonomy" id="615"/>
    <lineage>
        <taxon>Bacteria</taxon>
        <taxon>Pseudomonadati</taxon>
        <taxon>Pseudomonadota</taxon>
        <taxon>Gammaproteobacteria</taxon>
        <taxon>Enterobacterales</taxon>
        <taxon>Yersiniaceae</taxon>
        <taxon>Serratia</taxon>
    </lineage>
</organism>
<evidence type="ECO:0000313" key="2">
    <source>
        <dbReference type="Proteomes" id="UP001275057"/>
    </source>
</evidence>